<sequence>MGLTVSLLQKFGLPGMQSLSTDKLFDNFFGKEEIDSFEKFHIAFINLCSAFNEIMPGKHVKVPPLKEIEKWYQEWAAMKDGDEKMGKLKSKLEELLSSESKSKEDGAMVLAGMVAPTGGHGAEEDRGERAPAKEVQAQPHS</sequence>
<proteinExistence type="predicted"/>
<dbReference type="Gramene" id="ONK80321">
    <property type="protein sequence ID" value="ONK80321"/>
    <property type="gene ID" value="A4U43_C01F16360"/>
</dbReference>
<name>A0A5P1FUE6_ASPOF</name>
<feature type="compositionally biased region" description="Basic and acidic residues" evidence="1">
    <location>
        <begin position="121"/>
        <end position="132"/>
    </location>
</feature>
<protein>
    <submittedName>
        <fullName evidence="2">Uncharacterized protein</fullName>
    </submittedName>
</protein>
<feature type="region of interest" description="Disordered" evidence="1">
    <location>
        <begin position="113"/>
        <end position="141"/>
    </location>
</feature>
<reference evidence="3" key="1">
    <citation type="journal article" date="2017" name="Nat. Commun.">
        <title>The asparagus genome sheds light on the origin and evolution of a young Y chromosome.</title>
        <authorList>
            <person name="Harkess A."/>
            <person name="Zhou J."/>
            <person name="Xu C."/>
            <person name="Bowers J.E."/>
            <person name="Van der Hulst R."/>
            <person name="Ayyampalayam S."/>
            <person name="Mercati F."/>
            <person name="Riccardi P."/>
            <person name="McKain M.R."/>
            <person name="Kakrana A."/>
            <person name="Tang H."/>
            <person name="Ray J."/>
            <person name="Groenendijk J."/>
            <person name="Arikit S."/>
            <person name="Mathioni S.M."/>
            <person name="Nakano M."/>
            <person name="Shan H."/>
            <person name="Telgmann-Rauber A."/>
            <person name="Kanno A."/>
            <person name="Yue Z."/>
            <person name="Chen H."/>
            <person name="Li W."/>
            <person name="Chen Y."/>
            <person name="Xu X."/>
            <person name="Zhang Y."/>
            <person name="Luo S."/>
            <person name="Chen H."/>
            <person name="Gao J."/>
            <person name="Mao Z."/>
            <person name="Pires J.C."/>
            <person name="Luo M."/>
            <person name="Kudrna D."/>
            <person name="Wing R.A."/>
            <person name="Meyers B.C."/>
            <person name="Yi K."/>
            <person name="Kong H."/>
            <person name="Lavrijsen P."/>
            <person name="Sunseri F."/>
            <person name="Falavigna A."/>
            <person name="Ye Y."/>
            <person name="Leebens-Mack J.H."/>
            <person name="Chen G."/>
        </authorList>
    </citation>
    <scope>NUCLEOTIDE SEQUENCE [LARGE SCALE GENOMIC DNA]</scope>
    <source>
        <strain evidence="3">cv. DH0086</strain>
    </source>
</reference>
<accession>A0A5P1FUE6</accession>
<keyword evidence="3" id="KW-1185">Reference proteome</keyword>
<dbReference type="AlphaFoldDB" id="A0A5P1FUE6"/>
<evidence type="ECO:0000313" key="2">
    <source>
        <dbReference type="EMBL" id="ONK80321.1"/>
    </source>
</evidence>
<organism evidence="2 3">
    <name type="scientific">Asparagus officinalis</name>
    <name type="common">Garden asparagus</name>
    <dbReference type="NCBI Taxonomy" id="4686"/>
    <lineage>
        <taxon>Eukaryota</taxon>
        <taxon>Viridiplantae</taxon>
        <taxon>Streptophyta</taxon>
        <taxon>Embryophyta</taxon>
        <taxon>Tracheophyta</taxon>
        <taxon>Spermatophyta</taxon>
        <taxon>Magnoliopsida</taxon>
        <taxon>Liliopsida</taxon>
        <taxon>Asparagales</taxon>
        <taxon>Asparagaceae</taxon>
        <taxon>Asparagoideae</taxon>
        <taxon>Asparagus</taxon>
    </lineage>
</organism>
<dbReference type="EMBL" id="CM007381">
    <property type="protein sequence ID" value="ONK80321.1"/>
    <property type="molecule type" value="Genomic_DNA"/>
</dbReference>
<dbReference type="PANTHER" id="PTHR37754:SF1">
    <property type="entry name" value="CALCIUM ION-BINDING PROTEIN"/>
    <property type="match status" value="1"/>
</dbReference>
<evidence type="ECO:0000313" key="3">
    <source>
        <dbReference type="Proteomes" id="UP000243459"/>
    </source>
</evidence>
<dbReference type="PANTHER" id="PTHR37754">
    <property type="entry name" value="CALCIUM ION-BINDING PROTEIN"/>
    <property type="match status" value="1"/>
</dbReference>
<evidence type="ECO:0000256" key="1">
    <source>
        <dbReference type="SAM" id="MobiDB-lite"/>
    </source>
</evidence>
<dbReference type="Proteomes" id="UP000243459">
    <property type="component" value="Chromosome 1"/>
</dbReference>
<gene>
    <name evidence="2" type="ORF">A4U43_C01F16360</name>
</gene>